<name>A0ABX8BDT2_9ACTN</name>
<evidence type="ECO:0008006" key="4">
    <source>
        <dbReference type="Google" id="ProtNLM"/>
    </source>
</evidence>
<accession>A0ABX8BDT2</accession>
<dbReference type="PROSITE" id="PS51257">
    <property type="entry name" value="PROKAR_LIPOPROTEIN"/>
    <property type="match status" value="1"/>
</dbReference>
<protein>
    <recommendedName>
        <fullName evidence="4">Lipoprotein</fullName>
    </recommendedName>
</protein>
<keyword evidence="1" id="KW-0732">Signal</keyword>
<gene>
    <name evidence="2" type="ORF">KGD84_16690</name>
</gene>
<dbReference type="RefSeq" id="WP_220561377.1">
    <property type="nucleotide sequence ID" value="NZ_CP074133.1"/>
</dbReference>
<dbReference type="EMBL" id="CP074133">
    <property type="protein sequence ID" value="QUX20184.1"/>
    <property type="molecule type" value="Genomic_DNA"/>
</dbReference>
<dbReference type="Proteomes" id="UP000676079">
    <property type="component" value="Chromosome"/>
</dbReference>
<evidence type="ECO:0000256" key="1">
    <source>
        <dbReference type="SAM" id="SignalP"/>
    </source>
</evidence>
<proteinExistence type="predicted"/>
<evidence type="ECO:0000313" key="2">
    <source>
        <dbReference type="EMBL" id="QUX20184.1"/>
    </source>
</evidence>
<keyword evidence="3" id="KW-1185">Reference proteome</keyword>
<sequence length="159" mass="16524">MRALPPGVALLAPLLALTACSSPDPLPEGTPFGEPVAVPYPFGVEGDTDPGDTVDVLYTVDDVVVTADTGDGRRVEFVVTVEDPGLGRPFDLSSLTASCEVDGRPYEGRSETPLPTVEGGTHDFTMGCTVPGGTEALRIIVQRDRAEAGFAGPIDLLPT</sequence>
<reference evidence="2 3" key="1">
    <citation type="submission" date="2021-05" db="EMBL/GenBank/DDBJ databases">
        <title>Direct Submission.</title>
        <authorList>
            <person name="Li K."/>
            <person name="Gao J."/>
        </authorList>
    </citation>
    <scope>NUCLEOTIDE SEQUENCE [LARGE SCALE GENOMIC DNA]</scope>
    <source>
        <strain evidence="2 3">Mg02</strain>
    </source>
</reference>
<feature type="signal peptide" evidence="1">
    <location>
        <begin position="1"/>
        <end position="21"/>
    </location>
</feature>
<feature type="chain" id="PRO_5046563052" description="Lipoprotein" evidence="1">
    <location>
        <begin position="22"/>
        <end position="159"/>
    </location>
</feature>
<organism evidence="2 3">
    <name type="scientific">Nocardiopsis changdeensis</name>
    <dbReference type="NCBI Taxonomy" id="2831969"/>
    <lineage>
        <taxon>Bacteria</taxon>
        <taxon>Bacillati</taxon>
        <taxon>Actinomycetota</taxon>
        <taxon>Actinomycetes</taxon>
        <taxon>Streptosporangiales</taxon>
        <taxon>Nocardiopsidaceae</taxon>
        <taxon>Nocardiopsis</taxon>
    </lineage>
</organism>
<evidence type="ECO:0000313" key="3">
    <source>
        <dbReference type="Proteomes" id="UP000676079"/>
    </source>
</evidence>